<dbReference type="Proteomes" id="UP000308133">
    <property type="component" value="Unassembled WGS sequence"/>
</dbReference>
<comment type="caution">
    <text evidence="1">The sequence shown here is derived from an EMBL/GenBank/DDBJ whole genome shotgun (WGS) entry which is preliminary data.</text>
</comment>
<protein>
    <submittedName>
        <fullName evidence="1">Uncharacterized protein</fullName>
    </submittedName>
</protein>
<accession>A0A4U7AVB4</accession>
<organism evidence="1 2">
    <name type="scientific">Elsinoe australis</name>
    <dbReference type="NCBI Taxonomy" id="40998"/>
    <lineage>
        <taxon>Eukaryota</taxon>
        <taxon>Fungi</taxon>
        <taxon>Dikarya</taxon>
        <taxon>Ascomycota</taxon>
        <taxon>Pezizomycotina</taxon>
        <taxon>Dothideomycetes</taxon>
        <taxon>Dothideomycetidae</taxon>
        <taxon>Myriangiales</taxon>
        <taxon>Elsinoaceae</taxon>
        <taxon>Elsinoe</taxon>
    </lineage>
</organism>
<dbReference type="InterPro" id="IPR038883">
    <property type="entry name" value="AN11006-like"/>
</dbReference>
<dbReference type="AlphaFoldDB" id="A0A4U7AVB4"/>
<sequence length="274" mass="31014">MDSKARNSSMLVRHDSVIGEVETVGKSERSGYQGPGLFDLPAEIRVHIYNLVFCPVTSHAAAFALTSPCSSLAYQTDYQSSYYLQPLLTCKQLYTEASLFAFSRTPFVVSNPYMALEITSTLSSLSSGHSSSLRHLSIVADARHFRKISSWGTHPFSQSNLDLDELTIVLRRTSYWHYLFDFNVALVTLLRNLQGVKKLTFVRNGAQIKGTLLNWYNRLVKLILQTDEKERFEGAGPETTWWTWSHDKALQTVSFTLSDPKPLMSRSDYNAHTQ</sequence>
<evidence type="ECO:0000313" key="2">
    <source>
        <dbReference type="Proteomes" id="UP000308133"/>
    </source>
</evidence>
<dbReference type="PANTHER" id="PTHR42085:SF8">
    <property type="entry name" value="F-BOX DOMAIN-CONTAINING PROTEIN"/>
    <property type="match status" value="1"/>
</dbReference>
<proteinExistence type="predicted"/>
<name>A0A4U7AVB4_9PEZI</name>
<reference evidence="1 2" key="1">
    <citation type="submission" date="2018-02" db="EMBL/GenBank/DDBJ databases">
        <title>Draft genome sequences of Elsinoe sp., causing black scab on jojoba.</title>
        <authorList>
            <person name="Stodart B."/>
            <person name="Jeffress S."/>
            <person name="Ash G."/>
            <person name="Arun Chinnappa K."/>
        </authorList>
    </citation>
    <scope>NUCLEOTIDE SEQUENCE [LARGE SCALE GENOMIC DNA]</scope>
    <source>
        <strain evidence="1 2">Hillstone_2</strain>
    </source>
</reference>
<evidence type="ECO:0000313" key="1">
    <source>
        <dbReference type="EMBL" id="TKX22428.1"/>
    </source>
</evidence>
<gene>
    <name evidence="1" type="ORF">C1H76_5210</name>
</gene>
<dbReference type="PANTHER" id="PTHR42085">
    <property type="entry name" value="F-BOX DOMAIN-CONTAINING PROTEIN"/>
    <property type="match status" value="1"/>
</dbReference>
<dbReference type="EMBL" id="PTQR01000066">
    <property type="protein sequence ID" value="TKX22428.1"/>
    <property type="molecule type" value="Genomic_DNA"/>
</dbReference>